<reference evidence="1" key="1">
    <citation type="submission" date="2023-04" db="EMBL/GenBank/DDBJ databases">
        <title>Draft Genome sequencing of Naganishia species isolated from polar environments using Oxford Nanopore Technology.</title>
        <authorList>
            <person name="Leo P."/>
            <person name="Venkateswaran K."/>
        </authorList>
    </citation>
    <scope>NUCLEOTIDE SEQUENCE</scope>
    <source>
        <strain evidence="1">DBVPG 5303</strain>
    </source>
</reference>
<sequence>MRRGPKLYHQVPPMQLGSGLQATEAEVTEEVRLWLAGEDGGKEPEANVLDYNGCGILALTFAGYITPIWRKSWTKPKLEESDLPQVPYLNRAQAVSLQNDSGNTTPLATEATLNGNDEQCGERPEVKFTPWGFLRHVWKGTSGFLIYGALLTALCTFLEFLPKMLDRQIILLFESGEIKTPEGQQWGYLMVFGATGLRITSFVISNYTDFLENYQLHGRIQMKMEQMLYGKLLRAYDPKYVLQEQRPDEHQQSPKERKLQLVTLFGTDMHQISSFAQYMLFDSVKVLVGFVVPFIFLLKLLGRSAFASLIVVVFLTPFVRYFSRTVYRMSRNIPVERDKRVSVIRELLHNIKAIKLNAWEEPFMHKAATARAQELGAIQTLKLADAALTTFDRWVPMMAIWLAYAIHTVVRGKPFPPSTALIAQKVFGGAIMALLKTPKIVSRGFSLHVSCERVATYLNSPELRNQRALNNTVSFRNVTAVWQTGSGTERLQNTFKLDQMTITFIPETLNIITGPLGSGKSLLLLSILGESRILNGEVEAPRSLAAAIPGLGYRNAIADAATRASWLQASLAYVPQVAYIEHGTVRANILFGEEFWEERYLQVLQACCLEEDFASWPDGDMTEVGEGGHILSGEIRGQQSRINLARALYSRAQTILMDDPLSAVDQRTINHLIVNVLCGDLVKFRTVILTTHQISLCAPRASQVIVLEAGRVTQTLEPSRLPISSWSNPTTPMHQREMADVDEKFSDISGEGIVPDLPRQLVKAEERTAGLSGRKYLASLLKSVGGPWFWTILLTIVTFNECIGVFHTAWLAQWSSDTPRYTNTVYATGSLVMTILRGVTMFCNSALIIFAFTWRASATVHHRLLSALLAAPLQTLQTIPTGRFLNRFTTDMQQFDMNLGGVVQKSLKMSFCIIITLVSTIVQVPALLMVSLALVPVLLSLQARLSKFLSDAKKINSIWKSPLLTMVNDSENAVSVIRAFGSVQASTTRMNLLQTQQRIAGLTEFAAWLLCRLCLQPVSILIPTTTGILVLQNAARSAAWAGYTLNIVQFVTQAIFDLIMQVGEIDVGLVTVERIEQYSRLAPELDVPFPLTVPSTWPSEGRLQVKDLTVRYEEDLPDVLHNVTFEAAPAERLGIVGRTGHGKSTLALCLLRALQRMQGSIVIDGVDITRLSLRDLRSRVSMIPQEAVLTSGTLRQGRPPGKVGHVLD</sequence>
<comment type="caution">
    <text evidence="1">The sequence shown here is derived from an EMBL/GenBank/DDBJ whole genome shotgun (WGS) entry which is preliminary data.</text>
</comment>
<evidence type="ECO:0000313" key="2">
    <source>
        <dbReference type="Proteomes" id="UP001234202"/>
    </source>
</evidence>
<evidence type="ECO:0000313" key="1">
    <source>
        <dbReference type="EMBL" id="KAJ9119865.1"/>
    </source>
</evidence>
<proteinExistence type="predicted"/>
<dbReference type="Proteomes" id="UP001234202">
    <property type="component" value="Unassembled WGS sequence"/>
</dbReference>
<gene>
    <name evidence="1" type="ORF">QFC24_005579</name>
</gene>
<accession>A0ACC2X908</accession>
<organism evidence="1 2">
    <name type="scientific">Naganishia onofrii</name>
    <dbReference type="NCBI Taxonomy" id="1851511"/>
    <lineage>
        <taxon>Eukaryota</taxon>
        <taxon>Fungi</taxon>
        <taxon>Dikarya</taxon>
        <taxon>Basidiomycota</taxon>
        <taxon>Agaricomycotina</taxon>
        <taxon>Tremellomycetes</taxon>
        <taxon>Filobasidiales</taxon>
        <taxon>Filobasidiaceae</taxon>
        <taxon>Naganishia</taxon>
    </lineage>
</organism>
<protein>
    <submittedName>
        <fullName evidence="1">Uncharacterized protein</fullName>
    </submittedName>
</protein>
<dbReference type="EMBL" id="JASBWV010000023">
    <property type="protein sequence ID" value="KAJ9119865.1"/>
    <property type="molecule type" value="Genomic_DNA"/>
</dbReference>
<keyword evidence="2" id="KW-1185">Reference proteome</keyword>
<name>A0ACC2X908_9TREE</name>